<accession>A0A6B0SNY7</accession>
<sequence>MHRRSFLKASGSGAALGLLAGCIGGDDGSSGPITIAALEPISGPFSAWGQVHRAGLRFALDEVNEDGGVLDRDLELDVTDTGADPGEADSAFRRSVEQENAVVTTGAVSSDVGIRVGQTAEELEVPHFLHMSGADEVISESTRHVFRVGLLPASSYIRAQASAFEAADYSQVGAIVGDYAWGQSARSAINEFFDADVNVEVAPVGADDFKSYIRQMPDDLEMMIASGHPPGSATIANQLFELDYAPDVVTGASTPPQLLSNVLSDDALNAYTHVHQSDPYTDAFAETASAFADSEGAQFNTHTAYGYMTGKLIAAAIEEAGEADPTSLADTVRDMEFDTLSAAPLQYSETGELDNAVVAYSNLVKESPSYYSDGNYSYEELFRSDPVPARQPGE</sequence>
<dbReference type="InterPro" id="IPR028082">
    <property type="entry name" value="Peripla_BP_I"/>
</dbReference>
<dbReference type="SUPFAM" id="SSF53822">
    <property type="entry name" value="Periplasmic binding protein-like I"/>
    <property type="match status" value="1"/>
</dbReference>
<dbReference type="InterPro" id="IPR028081">
    <property type="entry name" value="Leu-bd"/>
</dbReference>
<dbReference type="PROSITE" id="PS51257">
    <property type="entry name" value="PROKAR_LIPOPROTEIN"/>
    <property type="match status" value="1"/>
</dbReference>
<comment type="caution">
    <text evidence="3">The sequence shown here is derived from an EMBL/GenBank/DDBJ whole genome shotgun (WGS) entry which is preliminary data.</text>
</comment>
<dbReference type="PANTHER" id="PTHR30483">
    <property type="entry name" value="LEUCINE-SPECIFIC-BINDING PROTEIN"/>
    <property type="match status" value="1"/>
</dbReference>
<evidence type="ECO:0000313" key="3">
    <source>
        <dbReference type="EMBL" id="MXR19339.1"/>
    </source>
</evidence>
<dbReference type="InterPro" id="IPR051010">
    <property type="entry name" value="BCAA_transport"/>
</dbReference>
<keyword evidence="1" id="KW-0732">Signal</keyword>
<evidence type="ECO:0000313" key="4">
    <source>
        <dbReference type="Proteomes" id="UP000471521"/>
    </source>
</evidence>
<dbReference type="RefSeq" id="WP_159524932.1">
    <property type="nucleotide sequence ID" value="NZ_WUUU01000004.1"/>
</dbReference>
<keyword evidence="4" id="KW-1185">Reference proteome</keyword>
<dbReference type="EMBL" id="WUUU01000004">
    <property type="protein sequence ID" value="MXR19339.1"/>
    <property type="molecule type" value="Genomic_DNA"/>
</dbReference>
<evidence type="ECO:0000259" key="2">
    <source>
        <dbReference type="Pfam" id="PF13458"/>
    </source>
</evidence>
<dbReference type="Proteomes" id="UP000471521">
    <property type="component" value="Unassembled WGS sequence"/>
</dbReference>
<organism evidence="3 4">
    <name type="scientific">Halobacterium bonnevillei</name>
    <dbReference type="NCBI Taxonomy" id="2692200"/>
    <lineage>
        <taxon>Archaea</taxon>
        <taxon>Methanobacteriati</taxon>
        <taxon>Methanobacteriota</taxon>
        <taxon>Stenosarchaea group</taxon>
        <taxon>Halobacteria</taxon>
        <taxon>Halobacteriales</taxon>
        <taxon>Halobacteriaceae</taxon>
        <taxon>Halobacterium</taxon>
    </lineage>
</organism>
<dbReference type="OrthoDB" id="264684at2157"/>
<dbReference type="PANTHER" id="PTHR30483:SF6">
    <property type="entry name" value="PERIPLASMIC BINDING PROTEIN OF ABC TRANSPORTER FOR NATURAL AMINO ACIDS"/>
    <property type="match status" value="1"/>
</dbReference>
<protein>
    <submittedName>
        <fullName evidence="3">ABC transporter substrate-binding protein</fullName>
    </submittedName>
</protein>
<dbReference type="Gene3D" id="3.40.50.2300">
    <property type="match status" value="2"/>
</dbReference>
<reference evidence="3 4" key="1">
    <citation type="submission" date="2019-12" db="EMBL/GenBank/DDBJ databases">
        <title>Isolation and characterization of three novel carbon monoxide-oxidizing members of Halobacteria from salione crusts and soils.</title>
        <authorList>
            <person name="Myers M.R."/>
            <person name="King G.M."/>
        </authorList>
    </citation>
    <scope>NUCLEOTIDE SEQUENCE [LARGE SCALE GENOMIC DNA]</scope>
    <source>
        <strain evidence="3 4">PCN9</strain>
    </source>
</reference>
<dbReference type="Pfam" id="PF13458">
    <property type="entry name" value="Peripla_BP_6"/>
    <property type="match status" value="1"/>
</dbReference>
<gene>
    <name evidence="3" type="ORF">GRX66_01490</name>
</gene>
<evidence type="ECO:0000256" key="1">
    <source>
        <dbReference type="ARBA" id="ARBA00022729"/>
    </source>
</evidence>
<feature type="domain" description="Leucine-binding protein" evidence="2">
    <location>
        <begin position="32"/>
        <end position="356"/>
    </location>
</feature>
<proteinExistence type="predicted"/>
<name>A0A6B0SNY7_9EURY</name>
<dbReference type="AlphaFoldDB" id="A0A6B0SNY7"/>